<dbReference type="Pfam" id="PF00072">
    <property type="entry name" value="Response_reg"/>
    <property type="match status" value="1"/>
</dbReference>
<sequence>MEEPVAENRLLRILIADDSDSDRLILKTMLKRLGHEVFDAANGLEAVALFRDTAPDIVLLDALMPRMDGMEAARQIKTRAGQRMVPLIFLTSLSEADALARCLEAGGDDFLSKPYNRVIIEAKINAFNRMRLMHQALSDQRDMIGARNQQLLEEQEVAKRVFDNVAHPGCLDAANIRYHASPLSVFNGDVLFASPRPAGGMLVFIGDFTGHGLPAAIGAMPVAEIFYGMASKGFDGADILREINQKLKRILPTGMFCCGAMIEADFKLNQLQIWSGGLPDGWLIRSNGERLVLPSRHLPLGILPPDQFDAGMDTIGAMPGNRLLMMTDGVLESGNAAGEVFGEAGVIHALDSVHPGQHQFDAVIDAVHRFTGSQKDGDDVTLLSLEMVDEAGFSAVPDRAMPSALAGPTEWRCVYEIREQTLGDFSPLPLLLHICMEVPGLRRKSGEIYTLLAELYNNALEHGVLELPSEWKHTSDGFDRYYEERRRRLGRTEGHFIRFSLHHSMKPSGGRLRVTCEDSGPGFDFRNHPVLVSDKEPGAAARYAGRGLLLLKRLSESVTFHRQGNHVEIIYDWDFSGIASEQGATVQS</sequence>
<dbReference type="InterPro" id="IPR011006">
    <property type="entry name" value="CheY-like_superfamily"/>
</dbReference>
<evidence type="ECO:0000313" key="4">
    <source>
        <dbReference type="EMBL" id="AOY87204.1"/>
    </source>
</evidence>
<dbReference type="Pfam" id="PF13581">
    <property type="entry name" value="HATPase_c_2"/>
    <property type="match status" value="1"/>
</dbReference>
<organism evidence="4 5">
    <name type="scientific">Marinobacter salinus</name>
    <dbReference type="NCBI Taxonomy" id="1874317"/>
    <lineage>
        <taxon>Bacteria</taxon>
        <taxon>Pseudomonadati</taxon>
        <taxon>Pseudomonadota</taxon>
        <taxon>Gammaproteobacteria</taxon>
        <taxon>Pseudomonadales</taxon>
        <taxon>Marinobacteraceae</taxon>
        <taxon>Marinobacter</taxon>
    </lineage>
</organism>
<accession>A0A1D9GI43</accession>
<name>A0A1D9GI43_9GAMM</name>
<dbReference type="InterPro" id="IPR001932">
    <property type="entry name" value="PPM-type_phosphatase-like_dom"/>
</dbReference>
<dbReference type="EMBL" id="CP017715">
    <property type="protein sequence ID" value="AOY87204.1"/>
    <property type="molecule type" value="Genomic_DNA"/>
</dbReference>
<dbReference type="InterPro" id="IPR036890">
    <property type="entry name" value="HATPase_C_sf"/>
</dbReference>
<dbReference type="Pfam" id="PF07228">
    <property type="entry name" value="SpoIIE"/>
    <property type="match status" value="1"/>
</dbReference>
<dbReference type="PROSITE" id="PS50110">
    <property type="entry name" value="RESPONSE_REGULATORY"/>
    <property type="match status" value="1"/>
</dbReference>
<keyword evidence="1" id="KW-0378">Hydrolase</keyword>
<evidence type="ECO:0000256" key="2">
    <source>
        <dbReference type="PROSITE-ProRule" id="PRU00169"/>
    </source>
</evidence>
<dbReference type="PANTHER" id="PTHR43156">
    <property type="entry name" value="STAGE II SPORULATION PROTEIN E-RELATED"/>
    <property type="match status" value="1"/>
</dbReference>
<reference evidence="4 5" key="1">
    <citation type="submission" date="2016-10" db="EMBL/GenBank/DDBJ databases">
        <title>Marinobacter salinus sp. nov., a moderately halophilic bacterium isolated from a tidal flat environment.</title>
        <authorList>
            <person name="Park S.-J."/>
        </authorList>
    </citation>
    <scope>NUCLEOTIDE SEQUENCE [LARGE SCALE GENOMIC DNA]</scope>
    <source>
        <strain evidence="4 5">Hb8</strain>
    </source>
</reference>
<dbReference type="InterPro" id="IPR036457">
    <property type="entry name" value="PPM-type-like_dom_sf"/>
</dbReference>
<dbReference type="InterPro" id="IPR003594">
    <property type="entry name" value="HATPase_dom"/>
</dbReference>
<dbReference type="OrthoDB" id="9811749at2"/>
<dbReference type="SMART" id="SM00331">
    <property type="entry name" value="PP2C_SIG"/>
    <property type="match status" value="1"/>
</dbReference>
<evidence type="ECO:0000259" key="3">
    <source>
        <dbReference type="PROSITE" id="PS50110"/>
    </source>
</evidence>
<dbReference type="PANTHER" id="PTHR43156:SF2">
    <property type="entry name" value="STAGE II SPORULATION PROTEIN E"/>
    <property type="match status" value="1"/>
</dbReference>
<protein>
    <submittedName>
        <fullName evidence="4">Fused response regulator/phosphatase</fullName>
    </submittedName>
</protein>
<dbReference type="Gene3D" id="3.40.50.2300">
    <property type="match status" value="1"/>
</dbReference>
<dbReference type="GO" id="GO:0000160">
    <property type="term" value="P:phosphorelay signal transduction system"/>
    <property type="evidence" value="ECO:0007669"/>
    <property type="project" value="InterPro"/>
</dbReference>
<dbReference type="RefSeq" id="WP_070965760.1">
    <property type="nucleotide sequence ID" value="NZ_CP017715.1"/>
</dbReference>
<dbReference type="AlphaFoldDB" id="A0A1D9GI43"/>
<dbReference type="SMART" id="SM00448">
    <property type="entry name" value="REC"/>
    <property type="match status" value="1"/>
</dbReference>
<dbReference type="SUPFAM" id="SSF52172">
    <property type="entry name" value="CheY-like"/>
    <property type="match status" value="1"/>
</dbReference>
<dbReference type="InterPro" id="IPR001789">
    <property type="entry name" value="Sig_transdc_resp-reg_receiver"/>
</dbReference>
<dbReference type="InterPro" id="IPR052016">
    <property type="entry name" value="Bact_Sigma-Reg"/>
</dbReference>
<dbReference type="GO" id="GO:0016791">
    <property type="term" value="F:phosphatase activity"/>
    <property type="evidence" value="ECO:0007669"/>
    <property type="project" value="TreeGrafter"/>
</dbReference>
<keyword evidence="5" id="KW-1185">Reference proteome</keyword>
<dbReference type="Gene3D" id="3.30.565.10">
    <property type="entry name" value="Histidine kinase-like ATPase, C-terminal domain"/>
    <property type="match status" value="1"/>
</dbReference>
<dbReference type="Gene3D" id="3.60.40.10">
    <property type="entry name" value="PPM-type phosphatase domain"/>
    <property type="match status" value="1"/>
</dbReference>
<proteinExistence type="predicted"/>
<feature type="domain" description="Response regulatory" evidence="3">
    <location>
        <begin position="12"/>
        <end position="128"/>
    </location>
</feature>
<gene>
    <name evidence="4" type="ORF">BKP64_02850</name>
</gene>
<dbReference type="STRING" id="1874317.BKP64_02850"/>
<evidence type="ECO:0000256" key="1">
    <source>
        <dbReference type="ARBA" id="ARBA00022801"/>
    </source>
</evidence>
<evidence type="ECO:0000313" key="5">
    <source>
        <dbReference type="Proteomes" id="UP000177445"/>
    </source>
</evidence>
<dbReference type="Proteomes" id="UP000177445">
    <property type="component" value="Chromosome"/>
</dbReference>
<keyword evidence="2" id="KW-0597">Phosphoprotein</keyword>
<dbReference type="KEGG" id="msq:BKP64_02850"/>
<feature type="modified residue" description="4-aspartylphosphate" evidence="2">
    <location>
        <position position="61"/>
    </location>
</feature>